<dbReference type="AlphaFoldDB" id="A0A5C3N1C3"/>
<feature type="compositionally biased region" description="Low complexity" evidence="5">
    <location>
        <begin position="437"/>
        <end position="450"/>
    </location>
</feature>
<dbReference type="GO" id="GO:0006890">
    <property type="term" value="P:retrograde vesicle-mediated transport, Golgi to endoplasmic reticulum"/>
    <property type="evidence" value="ECO:0007669"/>
    <property type="project" value="TreeGrafter"/>
</dbReference>
<keyword evidence="4 6" id="KW-0472">Membrane</keyword>
<dbReference type="GO" id="GO:0006888">
    <property type="term" value="P:endoplasmic reticulum to Golgi vesicle-mediated transport"/>
    <property type="evidence" value="ECO:0007669"/>
    <property type="project" value="TreeGrafter"/>
</dbReference>
<evidence type="ECO:0000256" key="1">
    <source>
        <dbReference type="ARBA" id="ARBA00004370"/>
    </source>
</evidence>
<keyword evidence="2 6" id="KW-0812">Transmembrane</keyword>
<feature type="transmembrane region" description="Helical" evidence="6">
    <location>
        <begin position="45"/>
        <end position="69"/>
    </location>
</feature>
<accession>A0A5C3N1C3</accession>
<comment type="subcellular location">
    <subcellularLocation>
        <location evidence="1">Membrane</location>
    </subcellularLocation>
</comment>
<evidence type="ECO:0000256" key="3">
    <source>
        <dbReference type="ARBA" id="ARBA00022989"/>
    </source>
</evidence>
<dbReference type="OrthoDB" id="5541786at2759"/>
<feature type="compositionally biased region" description="Pro residues" evidence="5">
    <location>
        <begin position="419"/>
        <end position="436"/>
    </location>
</feature>
<dbReference type="GO" id="GO:0000139">
    <property type="term" value="C:Golgi membrane"/>
    <property type="evidence" value="ECO:0007669"/>
    <property type="project" value="TreeGrafter"/>
</dbReference>
<dbReference type="GO" id="GO:0005789">
    <property type="term" value="C:endoplasmic reticulum membrane"/>
    <property type="evidence" value="ECO:0007669"/>
    <property type="project" value="TreeGrafter"/>
</dbReference>
<reference evidence="9 10" key="1">
    <citation type="journal article" date="2019" name="Nat. Ecol. Evol.">
        <title>Megaphylogeny resolves global patterns of mushroom evolution.</title>
        <authorList>
            <person name="Varga T."/>
            <person name="Krizsan K."/>
            <person name="Foldi C."/>
            <person name="Dima B."/>
            <person name="Sanchez-Garcia M."/>
            <person name="Sanchez-Ramirez S."/>
            <person name="Szollosi G.J."/>
            <person name="Szarkandi J.G."/>
            <person name="Papp V."/>
            <person name="Albert L."/>
            <person name="Andreopoulos W."/>
            <person name="Angelini C."/>
            <person name="Antonin V."/>
            <person name="Barry K.W."/>
            <person name="Bougher N.L."/>
            <person name="Buchanan P."/>
            <person name="Buyck B."/>
            <person name="Bense V."/>
            <person name="Catcheside P."/>
            <person name="Chovatia M."/>
            <person name="Cooper J."/>
            <person name="Damon W."/>
            <person name="Desjardin D."/>
            <person name="Finy P."/>
            <person name="Geml J."/>
            <person name="Haridas S."/>
            <person name="Hughes K."/>
            <person name="Justo A."/>
            <person name="Karasinski D."/>
            <person name="Kautmanova I."/>
            <person name="Kiss B."/>
            <person name="Kocsube S."/>
            <person name="Kotiranta H."/>
            <person name="LaButti K.M."/>
            <person name="Lechner B.E."/>
            <person name="Liimatainen K."/>
            <person name="Lipzen A."/>
            <person name="Lukacs Z."/>
            <person name="Mihaltcheva S."/>
            <person name="Morgado L.N."/>
            <person name="Niskanen T."/>
            <person name="Noordeloos M.E."/>
            <person name="Ohm R.A."/>
            <person name="Ortiz-Santana B."/>
            <person name="Ovrebo C."/>
            <person name="Racz N."/>
            <person name="Riley R."/>
            <person name="Savchenko A."/>
            <person name="Shiryaev A."/>
            <person name="Soop K."/>
            <person name="Spirin V."/>
            <person name="Szebenyi C."/>
            <person name="Tomsovsky M."/>
            <person name="Tulloss R.E."/>
            <person name="Uehling J."/>
            <person name="Grigoriev I.V."/>
            <person name="Vagvolgyi C."/>
            <person name="Papp T."/>
            <person name="Martin F.M."/>
            <person name="Miettinen O."/>
            <person name="Hibbett D.S."/>
            <person name="Nagy L.G."/>
        </authorList>
    </citation>
    <scope>NUCLEOTIDE SEQUENCE [LARGE SCALE GENOMIC DNA]</scope>
    <source>
        <strain evidence="9 10">OMC1185</strain>
    </source>
</reference>
<keyword evidence="10" id="KW-1185">Reference proteome</keyword>
<dbReference type="InterPro" id="IPR039542">
    <property type="entry name" value="Erv_N"/>
</dbReference>
<protein>
    <submittedName>
        <fullName evidence="9">DUF1692-domain-containing protein</fullName>
    </submittedName>
</protein>
<evidence type="ECO:0000256" key="4">
    <source>
        <dbReference type="ARBA" id="ARBA00023136"/>
    </source>
</evidence>
<dbReference type="PANTHER" id="PTHR10984:SF81">
    <property type="entry name" value="ER-DERIVED VESICLES PROTEIN ERV41"/>
    <property type="match status" value="1"/>
</dbReference>
<evidence type="ECO:0000256" key="5">
    <source>
        <dbReference type="SAM" id="MobiDB-lite"/>
    </source>
</evidence>
<evidence type="ECO:0000259" key="7">
    <source>
        <dbReference type="Pfam" id="PF07970"/>
    </source>
</evidence>
<evidence type="ECO:0000259" key="8">
    <source>
        <dbReference type="Pfam" id="PF13850"/>
    </source>
</evidence>
<evidence type="ECO:0000313" key="10">
    <source>
        <dbReference type="Proteomes" id="UP000305948"/>
    </source>
</evidence>
<keyword evidence="3 6" id="KW-1133">Transmembrane helix</keyword>
<organism evidence="9 10">
    <name type="scientific">Heliocybe sulcata</name>
    <dbReference type="NCBI Taxonomy" id="5364"/>
    <lineage>
        <taxon>Eukaryota</taxon>
        <taxon>Fungi</taxon>
        <taxon>Dikarya</taxon>
        <taxon>Basidiomycota</taxon>
        <taxon>Agaricomycotina</taxon>
        <taxon>Agaricomycetes</taxon>
        <taxon>Gloeophyllales</taxon>
        <taxon>Gloeophyllaceae</taxon>
        <taxon>Heliocybe</taxon>
    </lineage>
</organism>
<dbReference type="PANTHER" id="PTHR10984">
    <property type="entry name" value="ENDOPLASMIC RETICULUM-GOLGI INTERMEDIATE COMPARTMENT PROTEIN"/>
    <property type="match status" value="1"/>
</dbReference>
<dbReference type="EMBL" id="ML213514">
    <property type="protein sequence ID" value="TFK50246.1"/>
    <property type="molecule type" value="Genomic_DNA"/>
</dbReference>
<dbReference type="Pfam" id="PF07970">
    <property type="entry name" value="COPIIcoated_ERV"/>
    <property type="match status" value="1"/>
</dbReference>
<evidence type="ECO:0000256" key="6">
    <source>
        <dbReference type="SAM" id="Phobius"/>
    </source>
</evidence>
<sequence>MSLGAEGEESILDKLDSMAPASLQEFDAFPKLPSTYKERTESRGFLTVFVALLAFVLVLNDVGEFIWGWPDYEFSVDSDKGSFMKINVDMVINMPCAYLSVDLRDALGDRLYLSDGFKRDPTHFNIGQATLLKTHQEGLSATQAVAQSRRSRGLFDTLFRRGPPAFKPTYNYEKGGGACRIYGSQEVKKVTANLHITTLGHGYASARHVDHKYMNLSHVITEFSFGPYIPDISQPLDYSFEMAEEPFMAYQYFLHVVPTTYIAPRSSPLYTHQYSVTHYTRTLEPDRGTPGIFFKFDLDPMQITIHQRTTTLIQFFIRCVGVIGGIFVCSSYAIRITTRAVESISGADKQQGIVAAEATGVQSRRKWQGGELRARNQSIGKVVRQGNSWLVEGGSPYGSYAGTPVTGVYPGTPAGTPYPPLPPSYPNSPYAGPPSTLPGSSFGLGLGPNSAFGPAPSPRPRMGNFPSSPYLPQTPAGYSHFPPTPNPEATGFPRTTPSPDARAHPSGGSVSGIPKKDD</sequence>
<gene>
    <name evidence="9" type="ORF">OE88DRAFT_1736496</name>
</gene>
<dbReference type="InterPro" id="IPR012936">
    <property type="entry name" value="Erv_C"/>
</dbReference>
<dbReference type="Pfam" id="PF13850">
    <property type="entry name" value="ERGIC_N"/>
    <property type="match status" value="1"/>
</dbReference>
<feature type="region of interest" description="Disordered" evidence="5">
    <location>
        <begin position="419"/>
        <end position="518"/>
    </location>
</feature>
<name>A0A5C3N1C3_9AGAM</name>
<feature type="domain" description="Endoplasmic reticulum vesicle transporter C-terminal" evidence="7">
    <location>
        <begin position="177"/>
        <end position="331"/>
    </location>
</feature>
<dbReference type="STRING" id="5364.A0A5C3N1C3"/>
<dbReference type="InterPro" id="IPR045888">
    <property type="entry name" value="Erv"/>
</dbReference>
<feature type="domain" description="Endoplasmic reticulum vesicle transporter N-terminal" evidence="8">
    <location>
        <begin position="23"/>
        <end position="110"/>
    </location>
</feature>
<evidence type="ECO:0000256" key="2">
    <source>
        <dbReference type="ARBA" id="ARBA00022692"/>
    </source>
</evidence>
<evidence type="ECO:0000313" key="9">
    <source>
        <dbReference type="EMBL" id="TFK50246.1"/>
    </source>
</evidence>
<proteinExistence type="predicted"/>
<dbReference type="GO" id="GO:0030134">
    <property type="term" value="C:COPII-coated ER to Golgi transport vesicle"/>
    <property type="evidence" value="ECO:0007669"/>
    <property type="project" value="TreeGrafter"/>
</dbReference>
<dbReference type="Proteomes" id="UP000305948">
    <property type="component" value="Unassembled WGS sequence"/>
</dbReference>